<dbReference type="AlphaFoldDB" id="A0A5J6D2P0"/>
<dbReference type="SMR" id="A0A5J6D2P0"/>
<protein>
    <submittedName>
        <fullName evidence="1">Feruloyl esterase</fullName>
        <ecNumber evidence="1">3.1.1.73</ecNumber>
    </submittedName>
</protein>
<dbReference type="SUPFAM" id="SSF53474">
    <property type="entry name" value="alpha/beta-Hydrolases"/>
    <property type="match status" value="1"/>
</dbReference>
<organism evidence="1">
    <name type="scientific">uncultured microorganism</name>
    <dbReference type="NCBI Taxonomy" id="358574"/>
    <lineage>
        <taxon>unclassified sequences</taxon>
        <taxon>environmental samples</taxon>
    </lineage>
</organism>
<dbReference type="GO" id="GO:0030600">
    <property type="term" value="F:feruloyl esterase activity"/>
    <property type="evidence" value="ECO:0007669"/>
    <property type="project" value="UniProtKB-EC"/>
</dbReference>
<dbReference type="InterPro" id="IPR029058">
    <property type="entry name" value="AB_hydrolase_fold"/>
</dbReference>
<keyword evidence="1" id="KW-0378">Hydrolase</keyword>
<dbReference type="PANTHER" id="PTHR48098:SF1">
    <property type="entry name" value="DIACYLGLYCEROL ACYLTRANSFERASE_MYCOLYLTRANSFERASE AG85A"/>
    <property type="match status" value="1"/>
</dbReference>
<dbReference type="PANTHER" id="PTHR48098">
    <property type="entry name" value="ENTEROCHELIN ESTERASE-RELATED"/>
    <property type="match status" value="1"/>
</dbReference>
<evidence type="ECO:0000313" key="1">
    <source>
        <dbReference type="EMBL" id="QEQ91919.1"/>
    </source>
</evidence>
<sequence>MAFITVNFMSEALMRTVTVHVVLPADKIAEPGMPEPKHTDFPALYLLHGVFGNQTDWALRTRVQRMAENSDLALIMPAGENAFYLDQEATHANYGDFVGRELPEIMRRMFPLSPRREDCFIAGLSMGGYGALRNGLKYHETFSRIGAFSAALVLDGIENRTNDSPLFIERRDYAEAIFGPLDKVAESDINPLWIARRLVESGTELPGLYLACGTEDFLFEPNVRFRDEVRKLGCELTWDEGPYGHEWDFWNLQVEKFIDWLPLSESGTGIDSGNVGI</sequence>
<dbReference type="InterPro" id="IPR000801">
    <property type="entry name" value="Esterase-like"/>
</dbReference>
<reference evidence="1" key="1">
    <citation type="submission" date="2019-03" db="EMBL/GenBank/DDBJ databases">
        <authorList>
            <person name="Wong D."/>
            <person name="Chan V."/>
        </authorList>
    </citation>
    <scope>NUCLEOTIDE SEQUENCE</scope>
</reference>
<name>A0A5J6D2P0_9ZZZZ</name>
<dbReference type="InterPro" id="IPR050583">
    <property type="entry name" value="Mycobacterial_A85_antigen"/>
</dbReference>
<dbReference type="GO" id="GO:0016747">
    <property type="term" value="F:acyltransferase activity, transferring groups other than amino-acyl groups"/>
    <property type="evidence" value="ECO:0007669"/>
    <property type="project" value="TreeGrafter"/>
</dbReference>
<dbReference type="EMBL" id="MK625637">
    <property type="protein sequence ID" value="QEQ91919.1"/>
    <property type="molecule type" value="Genomic_DNA"/>
</dbReference>
<dbReference type="EC" id="3.1.1.73" evidence="1"/>
<dbReference type="Pfam" id="PF00756">
    <property type="entry name" value="Esterase"/>
    <property type="match status" value="1"/>
</dbReference>
<proteinExistence type="predicted"/>
<dbReference type="Gene3D" id="3.40.50.1820">
    <property type="entry name" value="alpha/beta hydrolase"/>
    <property type="match status" value="1"/>
</dbReference>
<accession>A0A5J6D2P0</accession>